<protein>
    <submittedName>
        <fullName evidence="5">OOP family OmpA-OmpF porin</fullName>
    </submittedName>
</protein>
<keyword evidence="3" id="KW-0732">Signal</keyword>
<keyword evidence="2" id="KW-0406">Ion transport</keyword>
<dbReference type="EMBL" id="PVTM01000022">
    <property type="protein sequence ID" value="PRY67359.1"/>
    <property type="molecule type" value="Genomic_DNA"/>
</dbReference>
<gene>
    <name evidence="5" type="ORF">BCL64_12242</name>
</gene>
<dbReference type="InterPro" id="IPR000498">
    <property type="entry name" value="OmpA-like_TM_dom"/>
</dbReference>
<reference evidence="5 6" key="1">
    <citation type="submission" date="2018-03" db="EMBL/GenBank/DDBJ databases">
        <title>Comparative analysis of microorganisms from saline springs in Andes Mountain Range, Colombia.</title>
        <authorList>
            <person name="Rubin E."/>
        </authorList>
    </citation>
    <scope>NUCLEOTIDE SEQUENCE [LARGE SCALE GENOMIC DNA]</scope>
    <source>
        <strain evidence="5 6">USBA 854</strain>
    </source>
</reference>
<dbReference type="SUPFAM" id="SSF56925">
    <property type="entry name" value="OMPA-like"/>
    <property type="match status" value="1"/>
</dbReference>
<dbReference type="GO" id="GO:0015288">
    <property type="term" value="F:porin activity"/>
    <property type="evidence" value="ECO:0007669"/>
    <property type="project" value="UniProtKB-KW"/>
</dbReference>
<evidence type="ECO:0000313" key="6">
    <source>
        <dbReference type="Proteomes" id="UP000239896"/>
    </source>
</evidence>
<keyword evidence="2" id="KW-0812">Transmembrane</keyword>
<dbReference type="AlphaFoldDB" id="A0A2T0VAX9"/>
<dbReference type="RefSeq" id="WP_106232472.1">
    <property type="nucleotide sequence ID" value="NZ_PVTM01000022.1"/>
</dbReference>
<proteinExistence type="inferred from homology"/>
<keyword evidence="2" id="KW-0813">Transport</keyword>
<comment type="similarity">
    <text evidence="1">Belongs to the outer membrane OOP (TC 1.B.6) superfamily. OmpA family.</text>
</comment>
<evidence type="ECO:0000256" key="2">
    <source>
        <dbReference type="ARBA" id="ARBA00023114"/>
    </source>
</evidence>
<comment type="caution">
    <text evidence="5">The sequence shown here is derived from an EMBL/GenBank/DDBJ whole genome shotgun (WGS) entry which is preliminary data.</text>
</comment>
<dbReference type="InterPro" id="IPR011250">
    <property type="entry name" value="OMP/PagP_B-barrel"/>
</dbReference>
<feature type="domain" description="Outer membrane protein OmpA-like transmembrane" evidence="4">
    <location>
        <begin position="32"/>
        <end position="136"/>
    </location>
</feature>
<accession>A0A2T0VAX9</accession>
<organism evidence="5 6">
    <name type="scientific">Halomonas ventosae</name>
    <dbReference type="NCBI Taxonomy" id="229007"/>
    <lineage>
        <taxon>Bacteria</taxon>
        <taxon>Pseudomonadati</taxon>
        <taxon>Pseudomonadota</taxon>
        <taxon>Gammaproteobacteria</taxon>
        <taxon>Oceanospirillales</taxon>
        <taxon>Halomonadaceae</taxon>
        <taxon>Halomonas</taxon>
    </lineage>
</organism>
<evidence type="ECO:0000259" key="4">
    <source>
        <dbReference type="Pfam" id="PF01389"/>
    </source>
</evidence>
<evidence type="ECO:0000256" key="3">
    <source>
        <dbReference type="SAM" id="SignalP"/>
    </source>
</evidence>
<keyword evidence="6" id="KW-1185">Reference proteome</keyword>
<evidence type="ECO:0000313" key="5">
    <source>
        <dbReference type="EMBL" id="PRY67359.1"/>
    </source>
</evidence>
<dbReference type="Gene3D" id="2.40.160.20">
    <property type="match status" value="1"/>
</dbReference>
<keyword evidence="2" id="KW-0626">Porin</keyword>
<name>A0A2T0VAX9_9GAMM</name>
<evidence type="ECO:0000256" key="1">
    <source>
        <dbReference type="ARBA" id="ARBA00005710"/>
    </source>
</evidence>
<dbReference type="GO" id="GO:0009279">
    <property type="term" value="C:cell outer membrane"/>
    <property type="evidence" value="ECO:0007669"/>
    <property type="project" value="InterPro"/>
</dbReference>
<dbReference type="GO" id="GO:0046930">
    <property type="term" value="C:pore complex"/>
    <property type="evidence" value="ECO:0007669"/>
    <property type="project" value="UniProtKB-KW"/>
</dbReference>
<dbReference type="Proteomes" id="UP000239896">
    <property type="component" value="Unassembled WGS sequence"/>
</dbReference>
<sequence>MKRLIATAALAGLVASPAFAQSYQYSPAEGPYVGAGFGQAKTDADLDLGGALRSEGLTVISDSNDDSDIGYKIYAGYQFNPNFAVEASYVDFGKFEANATVVDGEPIGVSADASIDGFGFALVGKLPIQSGFNVYVSGPV</sequence>
<feature type="signal peptide" evidence="3">
    <location>
        <begin position="1"/>
        <end position="20"/>
    </location>
</feature>
<feature type="chain" id="PRO_5015747596" evidence="3">
    <location>
        <begin position="21"/>
        <end position="140"/>
    </location>
</feature>
<dbReference type="Pfam" id="PF01389">
    <property type="entry name" value="OmpA_membrane"/>
    <property type="match status" value="1"/>
</dbReference>